<dbReference type="AlphaFoldDB" id="A0A7J7HTK7"/>
<sequence>MGQTASTAAVPRRRETDHSHRSRHTSTVSISPMHARENESQIHDVIIDDDVFSDYISNLPDECLASIFMSLGSGDRKRCSLVCRRWLGVEGQSRHRLSLNAQSDLLSMIPALFSRFDSVTKLALKCDRRSASIGDDALILISLRCRI</sequence>
<proteinExistence type="predicted"/>
<dbReference type="Pfam" id="PF12937">
    <property type="entry name" value="F-box-like"/>
    <property type="match status" value="1"/>
</dbReference>
<evidence type="ECO:0000313" key="3">
    <source>
        <dbReference type="EMBL" id="KAF5955601.1"/>
    </source>
</evidence>
<dbReference type="InterPro" id="IPR001810">
    <property type="entry name" value="F-box_dom"/>
</dbReference>
<gene>
    <name evidence="3" type="ORF">HYC85_008457</name>
</gene>
<accession>A0A7J7HTK7</accession>
<evidence type="ECO:0000313" key="4">
    <source>
        <dbReference type="Proteomes" id="UP000593564"/>
    </source>
</evidence>
<protein>
    <recommendedName>
        <fullName evidence="2">F-box domain-containing protein</fullName>
    </recommendedName>
</protein>
<dbReference type="InterPro" id="IPR036047">
    <property type="entry name" value="F-box-like_dom_sf"/>
</dbReference>
<dbReference type="CDD" id="cd22159">
    <property type="entry name" value="F-box_AtTIR1-like"/>
    <property type="match status" value="1"/>
</dbReference>
<reference evidence="3 4" key="2">
    <citation type="submission" date="2020-07" db="EMBL/GenBank/DDBJ databases">
        <title>Genome assembly of wild tea tree DASZ reveals pedigree and selection history of tea varieties.</title>
        <authorList>
            <person name="Zhang W."/>
        </authorList>
    </citation>
    <scope>NUCLEOTIDE SEQUENCE [LARGE SCALE GENOMIC DNA]</scope>
    <source>
        <strain evidence="4">cv. G240</strain>
        <tissue evidence="3">Leaf</tissue>
    </source>
</reference>
<dbReference type="PANTHER" id="PTHR16134:SF3">
    <property type="entry name" value="F-BOX DOMAIN-CONTAINING PROTEIN"/>
    <property type="match status" value="1"/>
</dbReference>
<keyword evidence="4" id="KW-1185">Reference proteome</keyword>
<dbReference type="SUPFAM" id="SSF81383">
    <property type="entry name" value="F-box domain"/>
    <property type="match status" value="1"/>
</dbReference>
<dbReference type="PROSITE" id="PS50181">
    <property type="entry name" value="FBOX"/>
    <property type="match status" value="1"/>
</dbReference>
<feature type="region of interest" description="Disordered" evidence="1">
    <location>
        <begin position="1"/>
        <end position="34"/>
    </location>
</feature>
<organism evidence="3 4">
    <name type="scientific">Camellia sinensis</name>
    <name type="common">Tea plant</name>
    <name type="synonym">Thea sinensis</name>
    <dbReference type="NCBI Taxonomy" id="4442"/>
    <lineage>
        <taxon>Eukaryota</taxon>
        <taxon>Viridiplantae</taxon>
        <taxon>Streptophyta</taxon>
        <taxon>Embryophyta</taxon>
        <taxon>Tracheophyta</taxon>
        <taxon>Spermatophyta</taxon>
        <taxon>Magnoliopsida</taxon>
        <taxon>eudicotyledons</taxon>
        <taxon>Gunneridae</taxon>
        <taxon>Pentapetalae</taxon>
        <taxon>asterids</taxon>
        <taxon>Ericales</taxon>
        <taxon>Theaceae</taxon>
        <taxon>Camellia</taxon>
    </lineage>
</organism>
<dbReference type="PANTHER" id="PTHR16134">
    <property type="entry name" value="F-BOX/TPR REPEAT PROTEIN POF3"/>
    <property type="match status" value="1"/>
</dbReference>
<dbReference type="Proteomes" id="UP000593564">
    <property type="component" value="Unassembled WGS sequence"/>
</dbReference>
<name>A0A7J7HTK7_CAMSI</name>
<evidence type="ECO:0000256" key="1">
    <source>
        <dbReference type="SAM" id="MobiDB-lite"/>
    </source>
</evidence>
<dbReference type="FunFam" id="1.20.1280.50:FF:000005">
    <property type="entry name" value="F-box/LRR-repeat protein 3 isoform X1"/>
    <property type="match status" value="1"/>
</dbReference>
<dbReference type="Gene3D" id="1.20.1280.50">
    <property type="match status" value="1"/>
</dbReference>
<reference evidence="4" key="1">
    <citation type="journal article" date="2020" name="Nat. Commun.">
        <title>Genome assembly of wild tea tree DASZ reveals pedigree and selection history of tea varieties.</title>
        <authorList>
            <person name="Zhang W."/>
            <person name="Zhang Y."/>
            <person name="Qiu H."/>
            <person name="Guo Y."/>
            <person name="Wan H."/>
            <person name="Zhang X."/>
            <person name="Scossa F."/>
            <person name="Alseekh S."/>
            <person name="Zhang Q."/>
            <person name="Wang P."/>
            <person name="Xu L."/>
            <person name="Schmidt M.H."/>
            <person name="Jia X."/>
            <person name="Li D."/>
            <person name="Zhu A."/>
            <person name="Guo F."/>
            <person name="Chen W."/>
            <person name="Ni D."/>
            <person name="Usadel B."/>
            <person name="Fernie A.R."/>
            <person name="Wen W."/>
        </authorList>
    </citation>
    <scope>NUCLEOTIDE SEQUENCE [LARGE SCALE GENOMIC DNA]</scope>
    <source>
        <strain evidence="4">cv. G240</strain>
    </source>
</reference>
<evidence type="ECO:0000259" key="2">
    <source>
        <dbReference type="PROSITE" id="PS50181"/>
    </source>
</evidence>
<feature type="domain" description="F-box" evidence="2">
    <location>
        <begin position="53"/>
        <end position="86"/>
    </location>
</feature>
<comment type="caution">
    <text evidence="3">The sequence shown here is derived from an EMBL/GenBank/DDBJ whole genome shotgun (WGS) entry which is preliminary data.</text>
</comment>
<dbReference type="EMBL" id="JACBKZ010000003">
    <property type="protein sequence ID" value="KAF5955601.1"/>
    <property type="molecule type" value="Genomic_DNA"/>
</dbReference>